<organism evidence="2 3">
    <name type="scientific">Neiella holothuriorum</name>
    <dbReference type="NCBI Taxonomy" id="2870530"/>
    <lineage>
        <taxon>Bacteria</taxon>
        <taxon>Pseudomonadati</taxon>
        <taxon>Pseudomonadota</taxon>
        <taxon>Gammaproteobacteria</taxon>
        <taxon>Alteromonadales</taxon>
        <taxon>Echinimonadaceae</taxon>
        <taxon>Neiella</taxon>
    </lineage>
</organism>
<keyword evidence="3" id="KW-1185">Reference proteome</keyword>
<gene>
    <name evidence="2" type="ORF">K0504_00140</name>
</gene>
<dbReference type="EMBL" id="JAHZSS010000001">
    <property type="protein sequence ID" value="MBW8189427.1"/>
    <property type="molecule type" value="Genomic_DNA"/>
</dbReference>
<dbReference type="InterPro" id="IPR052519">
    <property type="entry name" value="Euk-type_GlcNAc_Kinase"/>
</dbReference>
<reference evidence="2" key="1">
    <citation type="submission" date="2021-07" db="EMBL/GenBank/DDBJ databases">
        <title>Neiella marina sp. nov., isolated from the intestinal content of sea cucumber Apostichopus japonicus.</title>
        <authorList>
            <person name="Bai X."/>
        </authorList>
    </citation>
    <scope>NUCLEOTIDE SEQUENCE</scope>
    <source>
        <strain evidence="2">126</strain>
    </source>
</reference>
<dbReference type="PANTHER" id="PTHR43190:SF3">
    <property type="entry name" value="N-ACETYL-D-GLUCOSAMINE KINASE"/>
    <property type="match status" value="1"/>
</dbReference>
<dbReference type="Proteomes" id="UP001166251">
    <property type="component" value="Unassembled WGS sequence"/>
</dbReference>
<name>A0ABS7ECG0_9GAMM</name>
<sequence>MQISNDKSTPLYLGIDGGGSKCKAVLMNEQNEILGVGLAGPANPTHSFEQAIDSIVKAAQLALADANLPKETLSQLIAGVGLAGVNLPKYFQKVDQWQHPFAAMHLTTDLHIACLGAHQGQDGAVIISGTGSCGYALVDGKQLMIGAHGFPQGDKGSGAWIGLQAVQQSLKALDGLTADSELPALVSTQLDCTDDVSLVEEVAGKNANYYAKLAGLVFAAAAKGDPLATGIIKDGAAYISAVAKRLMQVNPPRISMIGGLTALYTDWLDEQVANQIQPAQQPPEIGAVLFAHQQLQQRQANRAR</sequence>
<proteinExistence type="predicted"/>
<dbReference type="NCBIfam" id="NF046058">
    <property type="entry name" value="NagK_SO3507"/>
    <property type="match status" value="1"/>
</dbReference>
<protein>
    <submittedName>
        <fullName evidence="2">ATPase</fullName>
    </submittedName>
</protein>
<dbReference type="RefSeq" id="WP_220102120.1">
    <property type="nucleotide sequence ID" value="NZ_JAHZSS010000001.1"/>
</dbReference>
<evidence type="ECO:0000313" key="3">
    <source>
        <dbReference type="Proteomes" id="UP001166251"/>
    </source>
</evidence>
<dbReference type="SUPFAM" id="SSF53067">
    <property type="entry name" value="Actin-like ATPase domain"/>
    <property type="match status" value="2"/>
</dbReference>
<dbReference type="InterPro" id="IPR043129">
    <property type="entry name" value="ATPase_NBD"/>
</dbReference>
<dbReference type="CDD" id="cd24082">
    <property type="entry name" value="ASKHA_NBD_GspK-like"/>
    <property type="match status" value="1"/>
</dbReference>
<feature type="domain" description="ATPase BadF/BadG/BcrA/BcrD type" evidence="1">
    <location>
        <begin position="13"/>
        <end position="291"/>
    </location>
</feature>
<dbReference type="Gene3D" id="3.30.420.40">
    <property type="match status" value="2"/>
</dbReference>
<evidence type="ECO:0000259" key="1">
    <source>
        <dbReference type="Pfam" id="PF01869"/>
    </source>
</evidence>
<comment type="caution">
    <text evidence="2">The sequence shown here is derived from an EMBL/GenBank/DDBJ whole genome shotgun (WGS) entry which is preliminary data.</text>
</comment>
<dbReference type="Pfam" id="PF01869">
    <property type="entry name" value="BcrAD_BadFG"/>
    <property type="match status" value="1"/>
</dbReference>
<accession>A0ABS7ECG0</accession>
<dbReference type="PANTHER" id="PTHR43190">
    <property type="entry name" value="N-ACETYL-D-GLUCOSAMINE KINASE"/>
    <property type="match status" value="1"/>
</dbReference>
<evidence type="ECO:0000313" key="2">
    <source>
        <dbReference type="EMBL" id="MBW8189427.1"/>
    </source>
</evidence>
<dbReference type="InterPro" id="IPR002731">
    <property type="entry name" value="ATPase_BadF"/>
</dbReference>